<evidence type="ECO:0000256" key="2">
    <source>
        <dbReference type="ARBA" id="ARBA00022723"/>
    </source>
</evidence>
<keyword evidence="4" id="KW-0862">Zinc</keyword>
<dbReference type="PROSITE" id="PS51747">
    <property type="entry name" value="CYT_DCMP_DEAMINASES_2"/>
    <property type="match status" value="1"/>
</dbReference>
<evidence type="ECO:0000256" key="4">
    <source>
        <dbReference type="ARBA" id="ARBA00022833"/>
    </source>
</evidence>
<reference evidence="7 8" key="1">
    <citation type="submission" date="2020-08" db="EMBL/GenBank/DDBJ databases">
        <title>Genomic Encyclopedia of Type Strains, Phase IV (KMG-IV): sequencing the most valuable type-strain genomes for metagenomic binning, comparative biology and taxonomic classification.</title>
        <authorList>
            <person name="Goeker M."/>
        </authorList>
    </citation>
    <scope>NUCLEOTIDE SEQUENCE [LARGE SCALE GENOMIC DNA]</scope>
    <source>
        <strain evidence="7 8">DSM 101791</strain>
    </source>
</reference>
<dbReference type="InterPro" id="IPR016192">
    <property type="entry name" value="APOBEC/CMP_deaminase_Zn-bd"/>
</dbReference>
<dbReference type="PANTHER" id="PTHR11079">
    <property type="entry name" value="CYTOSINE DEAMINASE FAMILY MEMBER"/>
    <property type="match status" value="1"/>
</dbReference>
<keyword evidence="3" id="KW-0378">Hydrolase</keyword>
<gene>
    <name evidence="7" type="ORF">HNQ09_001267</name>
</gene>
<evidence type="ECO:0000313" key="7">
    <source>
        <dbReference type="EMBL" id="MBB5233837.1"/>
    </source>
</evidence>
<comment type="caution">
    <text evidence="7">The sequence shown here is derived from an EMBL/GenBank/DDBJ whole genome shotgun (WGS) entry which is preliminary data.</text>
</comment>
<accession>A0A7W8GDY3</accession>
<dbReference type="AlphaFoldDB" id="A0A7W8GDY3"/>
<feature type="domain" description="CMP/dCMP-type deaminase" evidence="6">
    <location>
        <begin position="17"/>
        <end position="141"/>
    </location>
</feature>
<comment type="similarity">
    <text evidence="1">Belongs to the cytidine and deoxycytidylate deaminase family.</text>
</comment>
<name>A0A7W8GDY3_9DEIO</name>
<keyword evidence="8" id="KW-1185">Reference proteome</keyword>
<protein>
    <submittedName>
        <fullName evidence="7">tRNA(Arg) A34 adenosine deaminase TadA</fullName>
    </submittedName>
</protein>
<dbReference type="Gene3D" id="3.40.140.10">
    <property type="entry name" value="Cytidine Deaminase, domain 2"/>
    <property type="match status" value="1"/>
</dbReference>
<dbReference type="GO" id="GO:0047974">
    <property type="term" value="F:guanosine deaminase activity"/>
    <property type="evidence" value="ECO:0007669"/>
    <property type="project" value="TreeGrafter"/>
</dbReference>
<dbReference type="GO" id="GO:0008270">
    <property type="term" value="F:zinc ion binding"/>
    <property type="evidence" value="ECO:0007669"/>
    <property type="project" value="InterPro"/>
</dbReference>
<dbReference type="RefSeq" id="WP_246363170.1">
    <property type="nucleotide sequence ID" value="NZ_JACHFN010000003.1"/>
</dbReference>
<evidence type="ECO:0000313" key="8">
    <source>
        <dbReference type="Proteomes" id="UP000525389"/>
    </source>
</evidence>
<dbReference type="InterPro" id="IPR002125">
    <property type="entry name" value="CMP_dCMP_dom"/>
</dbReference>
<dbReference type="Proteomes" id="UP000525389">
    <property type="component" value="Unassembled WGS sequence"/>
</dbReference>
<evidence type="ECO:0000256" key="1">
    <source>
        <dbReference type="ARBA" id="ARBA00006576"/>
    </source>
</evidence>
<organism evidence="7 8">
    <name type="scientific">Deinococcus budaensis</name>
    <dbReference type="NCBI Taxonomy" id="1665626"/>
    <lineage>
        <taxon>Bacteria</taxon>
        <taxon>Thermotogati</taxon>
        <taxon>Deinococcota</taxon>
        <taxon>Deinococci</taxon>
        <taxon>Deinococcales</taxon>
        <taxon>Deinococcaceae</taxon>
        <taxon>Deinococcus</taxon>
    </lineage>
</organism>
<dbReference type="FunFam" id="3.40.140.10:FF:000011">
    <property type="entry name" value="tRNA-specific adenosine deaminase"/>
    <property type="match status" value="1"/>
</dbReference>
<evidence type="ECO:0000256" key="3">
    <source>
        <dbReference type="ARBA" id="ARBA00022801"/>
    </source>
</evidence>
<proteinExistence type="inferred from homology"/>
<dbReference type="EMBL" id="JACHFN010000003">
    <property type="protein sequence ID" value="MBB5233837.1"/>
    <property type="molecule type" value="Genomic_DNA"/>
</dbReference>
<dbReference type="SUPFAM" id="SSF53927">
    <property type="entry name" value="Cytidine deaminase-like"/>
    <property type="match status" value="1"/>
</dbReference>
<dbReference type="CDD" id="cd01285">
    <property type="entry name" value="nucleoside_deaminase"/>
    <property type="match status" value="1"/>
</dbReference>
<evidence type="ECO:0000259" key="6">
    <source>
        <dbReference type="PROSITE" id="PS51747"/>
    </source>
</evidence>
<dbReference type="GO" id="GO:0006152">
    <property type="term" value="P:purine nucleoside catabolic process"/>
    <property type="evidence" value="ECO:0007669"/>
    <property type="project" value="TreeGrafter"/>
</dbReference>
<dbReference type="PANTHER" id="PTHR11079:SF161">
    <property type="entry name" value="CMP_DCMP-TYPE DEAMINASE DOMAIN-CONTAINING PROTEIN"/>
    <property type="match status" value="1"/>
</dbReference>
<feature type="region of interest" description="Disordered" evidence="5">
    <location>
        <begin position="1"/>
        <end position="21"/>
    </location>
</feature>
<dbReference type="InterPro" id="IPR016193">
    <property type="entry name" value="Cytidine_deaminase-like"/>
</dbReference>
<dbReference type="PROSITE" id="PS00903">
    <property type="entry name" value="CYT_DCMP_DEAMINASES_1"/>
    <property type="match status" value="1"/>
</dbReference>
<evidence type="ECO:0000256" key="5">
    <source>
        <dbReference type="SAM" id="MobiDB-lite"/>
    </source>
</evidence>
<dbReference type="Pfam" id="PF00383">
    <property type="entry name" value="dCMP_cyt_deam_1"/>
    <property type="match status" value="1"/>
</dbReference>
<keyword evidence="2" id="KW-0479">Metal-binding</keyword>
<sequence>MTPPDSVSFDPDQPGAVPASPPMREAARLALDNVLQGQGGPFGAVIVRGGEVIATGVNRVTQHVDPTAHAEVEAIRAAAQALGTFDLSSCEIYTSCEPCPMCLGAIYWARLSALHYACTQADADAIGFSDQFIYQELARPQHERQLPTAQEGRAEALAAFRAWQESVVRVEY</sequence>